<evidence type="ECO:0000313" key="3">
    <source>
        <dbReference type="Ensembl" id="ENSOCUP00000026220.1"/>
    </source>
</evidence>
<dbReference type="OrthoDB" id="9573766at2759"/>
<dbReference type="PANTHER" id="PTHR45418:SF1">
    <property type="entry name" value="CANCER_TESTIS ANTIGEN 55"/>
    <property type="match status" value="1"/>
</dbReference>
<comment type="subcellular location">
    <subcellularLocation>
        <location evidence="1">Cytoplasm</location>
    </subcellularLocation>
</comment>
<reference evidence="3" key="2">
    <citation type="submission" date="2025-08" db="UniProtKB">
        <authorList>
            <consortium name="Ensembl"/>
        </authorList>
    </citation>
    <scope>IDENTIFICATION</scope>
    <source>
        <strain evidence="3">Thorbecke</strain>
    </source>
</reference>
<reference evidence="3 4" key="1">
    <citation type="journal article" date="2011" name="Nature">
        <title>A high-resolution map of human evolutionary constraint using 29 mammals.</title>
        <authorList>
            <person name="Lindblad-Toh K."/>
            <person name="Garber M."/>
            <person name="Zuk O."/>
            <person name="Lin M.F."/>
            <person name="Parker B.J."/>
            <person name="Washietl S."/>
            <person name="Kheradpour P."/>
            <person name="Ernst J."/>
            <person name="Jordan G."/>
            <person name="Mauceli E."/>
            <person name="Ward L.D."/>
            <person name="Lowe C.B."/>
            <person name="Holloway A.K."/>
            <person name="Clamp M."/>
            <person name="Gnerre S."/>
            <person name="Alfoldi J."/>
            <person name="Beal K."/>
            <person name="Chang J."/>
            <person name="Clawson H."/>
            <person name="Cuff J."/>
            <person name="Di Palma F."/>
            <person name="Fitzgerald S."/>
            <person name="Flicek P."/>
            <person name="Guttman M."/>
            <person name="Hubisz M.J."/>
            <person name="Jaffe D.B."/>
            <person name="Jungreis I."/>
            <person name="Kent W.J."/>
            <person name="Kostka D."/>
            <person name="Lara M."/>
            <person name="Martins A.L."/>
            <person name="Massingham T."/>
            <person name="Moltke I."/>
            <person name="Raney B.J."/>
            <person name="Rasmussen M.D."/>
            <person name="Robinson J."/>
            <person name="Stark A."/>
            <person name="Vilella A.J."/>
            <person name="Wen J."/>
            <person name="Xie X."/>
            <person name="Zody M.C."/>
            <person name="Baldwin J."/>
            <person name="Bloom T."/>
            <person name="Chin C.W."/>
            <person name="Heiman D."/>
            <person name="Nicol R."/>
            <person name="Nusbaum C."/>
            <person name="Young S."/>
            <person name="Wilkinson J."/>
            <person name="Worley K.C."/>
            <person name="Kovar C.L."/>
            <person name="Muzny D.M."/>
            <person name="Gibbs R.A."/>
            <person name="Cree A."/>
            <person name="Dihn H.H."/>
            <person name="Fowler G."/>
            <person name="Jhangiani S."/>
            <person name="Joshi V."/>
            <person name="Lee S."/>
            <person name="Lewis L.R."/>
            <person name="Nazareth L.V."/>
            <person name="Okwuonu G."/>
            <person name="Santibanez J."/>
            <person name="Warren W.C."/>
            <person name="Mardis E.R."/>
            <person name="Weinstock G.M."/>
            <person name="Wilson R.K."/>
            <person name="Delehaunty K."/>
            <person name="Dooling D."/>
            <person name="Fronik C."/>
            <person name="Fulton L."/>
            <person name="Fulton B."/>
            <person name="Graves T."/>
            <person name="Minx P."/>
            <person name="Sodergren E."/>
            <person name="Birney E."/>
            <person name="Margulies E.H."/>
            <person name="Herrero J."/>
            <person name="Green E.D."/>
            <person name="Haussler D."/>
            <person name="Siepel A."/>
            <person name="Goldman N."/>
            <person name="Pollard K.S."/>
            <person name="Pedersen J.S."/>
            <person name="Lander E.S."/>
            <person name="Kellis M."/>
        </authorList>
    </citation>
    <scope>NUCLEOTIDE SEQUENCE [LARGE SCALE GENOMIC DNA]</scope>
    <source>
        <strain evidence="3 4">Thorbecke inbred</strain>
    </source>
</reference>
<dbReference type="InParanoid" id="U3KLW2"/>
<name>U3KLW2_RABIT</name>
<dbReference type="Ensembl" id="ENSOCUT00000033171.2">
    <property type="protein sequence ID" value="ENSOCUP00000026220.1"/>
    <property type="gene ID" value="ENSOCUG00000029178.2"/>
</dbReference>
<evidence type="ECO:0000256" key="2">
    <source>
        <dbReference type="ARBA" id="ARBA00022490"/>
    </source>
</evidence>
<dbReference type="HOGENOM" id="CLU_1165540_0_0_1"/>
<dbReference type="AlphaFoldDB" id="U3KLW2"/>
<dbReference type="GO" id="GO:0005737">
    <property type="term" value="C:cytoplasm"/>
    <property type="evidence" value="ECO:0007669"/>
    <property type="project" value="UniProtKB-SubCell"/>
</dbReference>
<dbReference type="Proteomes" id="UP000001811">
    <property type="component" value="Chromosome X"/>
</dbReference>
<dbReference type="GeneID" id="103351984"/>
<dbReference type="PaxDb" id="9986-ENSOCUP00000026220"/>
<dbReference type="Bgee" id="ENSOCUG00000029178">
    <property type="expression patterns" value="Expressed in testis"/>
</dbReference>
<dbReference type="PANTHER" id="PTHR45418">
    <property type="entry name" value="CANCER/TESTIS ANTIGEN 55"/>
    <property type="match status" value="1"/>
</dbReference>
<protein>
    <submittedName>
        <fullName evidence="3">Uncharacterized protein</fullName>
    </submittedName>
</protein>
<proteinExistence type="predicted"/>
<dbReference type="STRING" id="9986.ENSOCUP00000026220"/>
<reference evidence="3" key="3">
    <citation type="submission" date="2025-09" db="UniProtKB">
        <authorList>
            <consortium name="Ensembl"/>
        </authorList>
    </citation>
    <scope>IDENTIFICATION</scope>
    <source>
        <strain evidence="3">Thorbecke</strain>
    </source>
</reference>
<dbReference type="eggNOG" id="KOG1804">
    <property type="taxonomic scope" value="Eukaryota"/>
</dbReference>
<dbReference type="RefSeq" id="XP_017205181.2">
    <property type="nucleotide sequence ID" value="XM_017349692.3"/>
</dbReference>
<evidence type="ECO:0000256" key="1">
    <source>
        <dbReference type="ARBA" id="ARBA00004496"/>
    </source>
</evidence>
<sequence length="220" mass="24799">MLKLARRMVTFFGCKSYEPAERQPGAGQDDNLENQRKEVTNSSGDYDLGRVLLRGGQKDAASVEECELFEVMNIPDDFYNASGSDPEIGILIDRVSTVWNGVVYMNETTSFSINLFSEGFKPYKGDWLEVEYSFDPCTSNIRAHSAKPLNFNHVKKVWISNVLGRNGVIANTVFFTLDSLILPEGYMPEVRDAVNVNIVKSDQGRYIWRAVSVTPVEMMM</sequence>
<keyword evidence="2" id="KW-0963">Cytoplasm</keyword>
<evidence type="ECO:0000313" key="4">
    <source>
        <dbReference type="Proteomes" id="UP000001811"/>
    </source>
</evidence>
<dbReference type="KEGG" id="ocu:103351984"/>
<dbReference type="OMA" id="FEVMNIP"/>
<dbReference type="EMBL" id="AAGW02046834">
    <property type="status" value="NOT_ANNOTATED_CDS"/>
    <property type="molecule type" value="Genomic_DNA"/>
</dbReference>
<gene>
    <name evidence="3" type="primary">LOC103351984</name>
</gene>
<organism evidence="3 4">
    <name type="scientific">Oryctolagus cuniculus</name>
    <name type="common">Rabbit</name>
    <dbReference type="NCBI Taxonomy" id="9986"/>
    <lineage>
        <taxon>Eukaryota</taxon>
        <taxon>Metazoa</taxon>
        <taxon>Chordata</taxon>
        <taxon>Craniata</taxon>
        <taxon>Vertebrata</taxon>
        <taxon>Euteleostomi</taxon>
        <taxon>Mammalia</taxon>
        <taxon>Eutheria</taxon>
        <taxon>Euarchontoglires</taxon>
        <taxon>Glires</taxon>
        <taxon>Lagomorpha</taxon>
        <taxon>Leporidae</taxon>
        <taxon>Oryctolagus</taxon>
    </lineage>
</organism>
<dbReference type="GeneTree" id="ENSGT00940000163821"/>
<keyword evidence="4" id="KW-1185">Reference proteome</keyword>
<accession>U3KLW2</accession>